<reference evidence="4" key="1">
    <citation type="submission" date="2016-10" db="EMBL/GenBank/DDBJ databases">
        <authorList>
            <person name="Varghese N."/>
            <person name="Submissions S."/>
        </authorList>
    </citation>
    <scope>NUCLEOTIDE SEQUENCE [LARGE SCALE GENOMIC DNA]</scope>
    <source>
        <strain evidence="4">CGMCC 4.3510</strain>
    </source>
</reference>
<feature type="compositionally biased region" description="Gly residues" evidence="1">
    <location>
        <begin position="404"/>
        <end position="413"/>
    </location>
</feature>
<feature type="compositionally biased region" description="Low complexity" evidence="1">
    <location>
        <begin position="483"/>
        <end position="494"/>
    </location>
</feature>
<feature type="compositionally biased region" description="Gly residues" evidence="1">
    <location>
        <begin position="455"/>
        <end position="465"/>
    </location>
</feature>
<proteinExistence type="predicted"/>
<accession>A0A1I2LBR3</accession>
<name>A0A1I2LBR3_9ACTN</name>
<evidence type="ECO:0000256" key="2">
    <source>
        <dbReference type="SAM" id="Phobius"/>
    </source>
</evidence>
<feature type="transmembrane region" description="Helical" evidence="2">
    <location>
        <begin position="265"/>
        <end position="290"/>
    </location>
</feature>
<evidence type="ECO:0000313" key="4">
    <source>
        <dbReference type="Proteomes" id="UP000199323"/>
    </source>
</evidence>
<keyword evidence="2" id="KW-1133">Transmembrane helix</keyword>
<feature type="region of interest" description="Disordered" evidence="1">
    <location>
        <begin position="359"/>
        <end position="508"/>
    </location>
</feature>
<feature type="transmembrane region" description="Helical" evidence="2">
    <location>
        <begin position="15"/>
        <end position="33"/>
    </location>
</feature>
<dbReference type="EMBL" id="FONG01000027">
    <property type="protein sequence ID" value="SFF74917.1"/>
    <property type="molecule type" value="Genomic_DNA"/>
</dbReference>
<dbReference type="Proteomes" id="UP000199323">
    <property type="component" value="Unassembled WGS sequence"/>
</dbReference>
<keyword evidence="2" id="KW-0812">Transmembrane</keyword>
<dbReference type="AlphaFoldDB" id="A0A1I2LBR3"/>
<evidence type="ECO:0000256" key="1">
    <source>
        <dbReference type="SAM" id="MobiDB-lite"/>
    </source>
</evidence>
<gene>
    <name evidence="3" type="ORF">SAMN05216251_12735</name>
</gene>
<protein>
    <recommendedName>
        <fullName evidence="5">Integral membrane protein</fullName>
    </recommendedName>
</protein>
<evidence type="ECO:0008006" key="5">
    <source>
        <dbReference type="Google" id="ProtNLM"/>
    </source>
</evidence>
<dbReference type="STRING" id="380248.SAMN05216251_12735"/>
<feature type="compositionally biased region" description="Gly residues" evidence="1">
    <location>
        <begin position="363"/>
        <end position="377"/>
    </location>
</feature>
<evidence type="ECO:0000313" key="3">
    <source>
        <dbReference type="EMBL" id="SFF74917.1"/>
    </source>
</evidence>
<sequence>MRPRISADGLERLRLRILWIVGLTATVQVFAGYGQPAQANGFSDWSCSHIPFADKVCATVEATNKGVDFLSDPMGYIAQFVNNAVTSLFTELIKALLSTTTIDWNDAGFLRTYSMAFAASTVLTVILWLIAVAKRSLQGVDPLRAATESVGYLLISVIVSALAPAVIAIVTALFDQAANAMLAPAAGDAASMVVTVTAAMAVLMSIPGGDVIVMFLGMAMLSAVAGVWMEMVIRNALILAGLVFGASVFSGLVDRDLWRHVRRWVGVMGAIIASKYVTFTTIALATGMLASDGSPSVGQAFATVFTAIALMWLALVLPFQIAKFLPLMGDEVAGMYQARDEAKGRVKEAGAAAGDTFRELAGRLGGGTGKSSSGGGSAEEEEDEASGAESGGADEVGGKTAQGAGNGEAGTGDGAAKESAARGTQAATTGDDESTVPGTRSTGTEPGGDDRGDGGDGGAAPGGEAAGAMPRPSGAASAPDAVPGGSTDLPSDPGGSDDGGAAGGVAAP</sequence>
<feature type="transmembrane region" description="Helical" evidence="2">
    <location>
        <begin position="235"/>
        <end position="253"/>
    </location>
</feature>
<keyword evidence="2" id="KW-0472">Membrane</keyword>
<feature type="transmembrane region" description="Helical" evidence="2">
    <location>
        <begin position="113"/>
        <end position="131"/>
    </location>
</feature>
<feature type="compositionally biased region" description="Gly residues" evidence="1">
    <location>
        <begin position="496"/>
        <end position="508"/>
    </location>
</feature>
<feature type="transmembrane region" description="Helical" evidence="2">
    <location>
        <begin position="296"/>
        <end position="319"/>
    </location>
</feature>
<organism evidence="3 4">
    <name type="scientific">Actinacidiphila alni</name>
    <dbReference type="NCBI Taxonomy" id="380248"/>
    <lineage>
        <taxon>Bacteria</taxon>
        <taxon>Bacillati</taxon>
        <taxon>Actinomycetota</taxon>
        <taxon>Actinomycetes</taxon>
        <taxon>Kitasatosporales</taxon>
        <taxon>Streptomycetaceae</taxon>
        <taxon>Actinacidiphila</taxon>
    </lineage>
</organism>
<feature type="transmembrane region" description="Helical" evidence="2">
    <location>
        <begin position="152"/>
        <end position="174"/>
    </location>
</feature>
<keyword evidence="4" id="KW-1185">Reference proteome</keyword>